<evidence type="ECO:0000256" key="1">
    <source>
        <dbReference type="SAM" id="Phobius"/>
    </source>
</evidence>
<dbReference type="Proteomes" id="UP001600039">
    <property type="component" value="Unassembled WGS sequence"/>
</dbReference>
<accession>A0ABW6HLS9</accession>
<proteinExistence type="predicted"/>
<keyword evidence="3" id="KW-1185">Reference proteome</keyword>
<reference evidence="2 3" key="1">
    <citation type="submission" date="2024-06" db="EMBL/GenBank/DDBJ databases">
        <title>Flavobacterium spp. isolated from glacier.</title>
        <authorList>
            <person name="Han D."/>
        </authorList>
    </citation>
    <scope>NUCLEOTIDE SEQUENCE [LARGE SCALE GENOMIC DNA]</scope>
    <source>
        <strain evidence="2 3">LB3P45</strain>
    </source>
</reference>
<sequence length="279" mass="32464">MENNTLEDYKIAVKAKYEIEKKGTHSSVLISPSRARLRSLCLEIFKSNQNQNDLNVFSSFFKFDFSPSCSGKLKEQTDKFRPIETFLKGETNLVDVEAINLAAILVDFQPRPFLKFSKSDWNKDAAKMGAFPGFNKKKEEIYTLKHTEQSLKHTFLEKISKKMVLIVLIVLSFAFTSYFIFQKKQCMQWSDDHYELVDCELSDNDLVNFNTIKPFDKNLMDLQKINICDTTVFFKNGEAIIWYAKTENGIEFFNTHGRHPENDNALKPVTHYILNKYVK</sequence>
<evidence type="ECO:0000313" key="2">
    <source>
        <dbReference type="EMBL" id="MFE3847986.1"/>
    </source>
</evidence>
<dbReference type="EMBL" id="JBHZQA010000004">
    <property type="protein sequence ID" value="MFE3847986.1"/>
    <property type="molecule type" value="Genomic_DNA"/>
</dbReference>
<keyword evidence="1" id="KW-0472">Membrane</keyword>
<comment type="caution">
    <text evidence="2">The sequence shown here is derived from an EMBL/GenBank/DDBJ whole genome shotgun (WGS) entry which is preliminary data.</text>
</comment>
<keyword evidence="1" id="KW-1133">Transmembrane helix</keyword>
<organism evidence="2 3">
    <name type="scientific">Flavobacterium fructosi</name>
    <dbReference type="NCBI Taxonomy" id="3230416"/>
    <lineage>
        <taxon>Bacteria</taxon>
        <taxon>Pseudomonadati</taxon>
        <taxon>Bacteroidota</taxon>
        <taxon>Flavobacteriia</taxon>
        <taxon>Flavobacteriales</taxon>
        <taxon>Flavobacteriaceae</taxon>
        <taxon>Flavobacterium</taxon>
    </lineage>
</organism>
<gene>
    <name evidence="2" type="ORF">ACFX5D_08430</name>
</gene>
<evidence type="ECO:0000313" key="3">
    <source>
        <dbReference type="Proteomes" id="UP001600039"/>
    </source>
</evidence>
<keyword evidence="1" id="KW-0812">Transmembrane</keyword>
<protein>
    <submittedName>
        <fullName evidence="2">Uncharacterized protein</fullName>
    </submittedName>
</protein>
<feature type="transmembrane region" description="Helical" evidence="1">
    <location>
        <begin position="163"/>
        <end position="181"/>
    </location>
</feature>
<dbReference type="RefSeq" id="WP_379857788.1">
    <property type="nucleotide sequence ID" value="NZ_JBHZQA010000004.1"/>
</dbReference>
<name>A0ABW6HLS9_9FLAO</name>